<reference evidence="1" key="1">
    <citation type="journal article" date="2014" name="Front. Microbiol.">
        <title>High frequency of phylogenetically diverse reductive dehalogenase-homologous genes in deep subseafloor sedimentary metagenomes.</title>
        <authorList>
            <person name="Kawai M."/>
            <person name="Futagami T."/>
            <person name="Toyoda A."/>
            <person name="Takaki Y."/>
            <person name="Nishi S."/>
            <person name="Hori S."/>
            <person name="Arai W."/>
            <person name="Tsubouchi T."/>
            <person name="Morono Y."/>
            <person name="Uchiyama I."/>
            <person name="Ito T."/>
            <person name="Fujiyama A."/>
            <person name="Inagaki F."/>
            <person name="Takami H."/>
        </authorList>
    </citation>
    <scope>NUCLEOTIDE SEQUENCE</scope>
    <source>
        <strain evidence="1">Expedition CK06-06</strain>
    </source>
</reference>
<dbReference type="EMBL" id="BARS01032117">
    <property type="protein sequence ID" value="GAG25762.1"/>
    <property type="molecule type" value="Genomic_DNA"/>
</dbReference>
<proteinExistence type="predicted"/>
<dbReference type="AlphaFoldDB" id="X0WRB7"/>
<name>X0WRB7_9ZZZZ</name>
<feature type="non-terminal residue" evidence="1">
    <location>
        <position position="83"/>
    </location>
</feature>
<protein>
    <submittedName>
        <fullName evidence="1">Uncharacterized protein</fullName>
    </submittedName>
</protein>
<accession>X0WRB7</accession>
<comment type="caution">
    <text evidence="1">The sequence shown here is derived from an EMBL/GenBank/DDBJ whole genome shotgun (WGS) entry which is preliminary data.</text>
</comment>
<organism evidence="1">
    <name type="scientific">marine sediment metagenome</name>
    <dbReference type="NCBI Taxonomy" id="412755"/>
    <lineage>
        <taxon>unclassified sequences</taxon>
        <taxon>metagenomes</taxon>
        <taxon>ecological metagenomes</taxon>
    </lineage>
</organism>
<evidence type="ECO:0000313" key="1">
    <source>
        <dbReference type="EMBL" id="GAG25762.1"/>
    </source>
</evidence>
<sequence length="83" mass="9491">MGETLRPDEGGDETNCYWWDGSQHDPDVLENFLQVNEAIPDDESGYVFNNVVASWKRDLYKLPVHTGSGVIQKVRVYARVYSL</sequence>
<gene>
    <name evidence="1" type="ORF">S01H1_49886</name>
</gene>